<organism evidence="5 6">
    <name type="scientific">Escallonia herrerae</name>
    <dbReference type="NCBI Taxonomy" id="1293975"/>
    <lineage>
        <taxon>Eukaryota</taxon>
        <taxon>Viridiplantae</taxon>
        <taxon>Streptophyta</taxon>
        <taxon>Embryophyta</taxon>
        <taxon>Tracheophyta</taxon>
        <taxon>Spermatophyta</taxon>
        <taxon>Magnoliopsida</taxon>
        <taxon>eudicotyledons</taxon>
        <taxon>Gunneridae</taxon>
        <taxon>Pentapetalae</taxon>
        <taxon>asterids</taxon>
        <taxon>campanulids</taxon>
        <taxon>Escalloniales</taxon>
        <taxon>Escalloniaceae</taxon>
        <taxon>Escallonia</taxon>
    </lineage>
</organism>
<dbReference type="AlphaFoldDB" id="A0AA89BDZ7"/>
<comment type="pathway">
    <text evidence="1">Cofactor biosynthesis; NAD(+) biosynthesis.</text>
</comment>
<dbReference type="GO" id="GO:0004514">
    <property type="term" value="F:nicotinate-nucleotide diphosphorylase (carboxylating) activity"/>
    <property type="evidence" value="ECO:0007669"/>
    <property type="project" value="InterPro"/>
</dbReference>
<dbReference type="PANTHER" id="PTHR32179">
    <property type="entry name" value="NICOTINATE-NUCLEOTIDE PYROPHOSPHORYLASE [CARBOXYLATING]"/>
    <property type="match status" value="1"/>
</dbReference>
<evidence type="ECO:0000256" key="2">
    <source>
        <dbReference type="ARBA" id="ARBA00009400"/>
    </source>
</evidence>
<name>A0AA89BDZ7_9ASTE</name>
<keyword evidence="3" id="KW-0328">Glycosyltransferase</keyword>
<sequence>MQHILHTFWRLGKLLQVQIGGGRYHMMGLFDMVMIKDNHISVVGGVTNALKSVDTYLEQNKLQMGVEIETRTLKEVNEVLDYASRTKTSLCRIMLDNMFVHSRMGELTYPCFWKL</sequence>
<accession>A0AA89BDZ7</accession>
<dbReference type="Gene3D" id="3.20.20.70">
    <property type="entry name" value="Aldolase class I"/>
    <property type="match status" value="1"/>
</dbReference>
<evidence type="ECO:0000256" key="3">
    <source>
        <dbReference type="ARBA" id="ARBA00022676"/>
    </source>
</evidence>
<dbReference type="EMBL" id="JAVXUP010000119">
    <property type="protein sequence ID" value="KAK3037573.1"/>
    <property type="molecule type" value="Genomic_DNA"/>
</dbReference>
<comment type="similarity">
    <text evidence="2">Belongs to the NadC/ModD family.</text>
</comment>
<evidence type="ECO:0000256" key="1">
    <source>
        <dbReference type="ARBA" id="ARBA00004790"/>
    </source>
</evidence>
<dbReference type="GO" id="GO:0034213">
    <property type="term" value="P:quinolinate catabolic process"/>
    <property type="evidence" value="ECO:0007669"/>
    <property type="project" value="TreeGrafter"/>
</dbReference>
<dbReference type="InterPro" id="IPR002638">
    <property type="entry name" value="Quinolinate_PRibosylTrfase_C"/>
</dbReference>
<evidence type="ECO:0000259" key="4">
    <source>
        <dbReference type="Pfam" id="PF01729"/>
    </source>
</evidence>
<comment type="caution">
    <text evidence="5">The sequence shown here is derived from an EMBL/GenBank/DDBJ whole genome shotgun (WGS) entry which is preliminary data.</text>
</comment>
<proteinExistence type="inferred from homology"/>
<dbReference type="InterPro" id="IPR036068">
    <property type="entry name" value="Nicotinate_pribotase-like_C"/>
</dbReference>
<dbReference type="InterPro" id="IPR027277">
    <property type="entry name" value="NadC/ModD"/>
</dbReference>
<reference evidence="5" key="1">
    <citation type="submission" date="2022-12" db="EMBL/GenBank/DDBJ databases">
        <title>Draft genome assemblies for two species of Escallonia (Escalloniales).</title>
        <authorList>
            <person name="Chanderbali A."/>
            <person name="Dervinis C."/>
            <person name="Anghel I."/>
            <person name="Soltis D."/>
            <person name="Soltis P."/>
            <person name="Zapata F."/>
        </authorList>
    </citation>
    <scope>NUCLEOTIDE SEQUENCE</scope>
    <source>
        <strain evidence="5">UCBG64.0493</strain>
        <tissue evidence="5">Leaf</tissue>
    </source>
</reference>
<dbReference type="GO" id="GO:0009435">
    <property type="term" value="P:NAD+ biosynthetic process"/>
    <property type="evidence" value="ECO:0007669"/>
    <property type="project" value="InterPro"/>
</dbReference>
<dbReference type="Proteomes" id="UP001188597">
    <property type="component" value="Unassembled WGS sequence"/>
</dbReference>
<dbReference type="InterPro" id="IPR013785">
    <property type="entry name" value="Aldolase_TIM"/>
</dbReference>
<dbReference type="GO" id="GO:0005737">
    <property type="term" value="C:cytoplasm"/>
    <property type="evidence" value="ECO:0007669"/>
    <property type="project" value="TreeGrafter"/>
</dbReference>
<evidence type="ECO:0000313" key="5">
    <source>
        <dbReference type="EMBL" id="KAK3037573.1"/>
    </source>
</evidence>
<feature type="domain" description="Quinolinate phosphoribosyl transferase C-terminal" evidence="4">
    <location>
        <begin position="17"/>
        <end position="100"/>
    </location>
</feature>
<keyword evidence="6" id="KW-1185">Reference proteome</keyword>
<keyword evidence="3" id="KW-0808">Transferase</keyword>
<dbReference type="SUPFAM" id="SSF51690">
    <property type="entry name" value="Nicotinate/Quinolinate PRTase C-terminal domain-like"/>
    <property type="match status" value="1"/>
</dbReference>
<protein>
    <recommendedName>
        <fullName evidence="4">Quinolinate phosphoribosyl transferase C-terminal domain-containing protein</fullName>
    </recommendedName>
</protein>
<evidence type="ECO:0000313" key="6">
    <source>
        <dbReference type="Proteomes" id="UP001188597"/>
    </source>
</evidence>
<dbReference type="PANTHER" id="PTHR32179:SF3">
    <property type="entry name" value="NICOTINATE-NUCLEOTIDE PYROPHOSPHORYLASE [CARBOXYLATING]"/>
    <property type="match status" value="1"/>
</dbReference>
<dbReference type="Pfam" id="PF01729">
    <property type="entry name" value="QRPTase_C"/>
    <property type="match status" value="1"/>
</dbReference>
<gene>
    <name evidence="5" type="ORF">RJ639_030756</name>
</gene>